<dbReference type="InterPro" id="IPR010418">
    <property type="entry name" value="ECSIT"/>
</dbReference>
<sequence>MIRKSALLGILNYCKYSGMLHKLLVINNFPQTHFHTSTGHRKDPVSKDIVIYENFESIENKSKKTYLEMIKIFETRGTHRTGHVEFIYSALKNMKEFNVEKDLEVYKALIDVLPKGKFIPTNMFQAEFMHYPKQQQCAIDLLEQMEDNAVLPDKEVETMLLNIFGKRGYPLRKLWRIMYWMPKFKNLSPWPVPQPLPNDTLELAKLAVARIGSVDIQTQISVFQSKDIPEALEDTWIVSAQSPTQCRLLSEHDVSQPIYVEGRFRIWMKNVPITYFILRGDAKIAPRSVVDLDDVSNISVPFFSYGIPPKQDIVPVPSVHEQEDGVIFAVCVTGTSGRDSLLSWIRHLEKNGNPNLASIPVVFTLKSPEKDLANIETAVATEK</sequence>
<evidence type="ECO:0000256" key="11">
    <source>
        <dbReference type="ARBA" id="ARBA00023242"/>
    </source>
</evidence>
<keyword evidence="6" id="KW-0963">Cytoplasm</keyword>
<evidence type="ECO:0000256" key="2">
    <source>
        <dbReference type="ARBA" id="ARBA00004173"/>
    </source>
</evidence>
<dbReference type="GO" id="GO:0045087">
    <property type="term" value="P:innate immune response"/>
    <property type="evidence" value="ECO:0007669"/>
    <property type="project" value="UniProtKB-KW"/>
</dbReference>
<reference evidence="13" key="1">
    <citation type="journal article" date="2016" name="Sci. Rep.">
        <title>Molecular characterization of firefly nuptial gifts: a multi-omics approach sheds light on postcopulatory sexual selection.</title>
        <authorList>
            <person name="Al-Wathiqui N."/>
            <person name="Fallon T.R."/>
            <person name="South A."/>
            <person name="Weng J.K."/>
            <person name="Lewis S.M."/>
        </authorList>
    </citation>
    <scope>NUCLEOTIDE SEQUENCE</scope>
</reference>
<evidence type="ECO:0000256" key="4">
    <source>
        <dbReference type="ARBA" id="ARBA00007674"/>
    </source>
</evidence>
<dbReference type="SMART" id="SM01284">
    <property type="entry name" value="ECSIT_Cterm"/>
    <property type="match status" value="1"/>
</dbReference>
<keyword evidence="8" id="KW-0391">Immunity</keyword>
<dbReference type="GO" id="GO:0007178">
    <property type="term" value="P:cell surface receptor protein serine/threonine kinase signaling pathway"/>
    <property type="evidence" value="ECO:0007669"/>
    <property type="project" value="TreeGrafter"/>
</dbReference>
<evidence type="ECO:0000313" key="13">
    <source>
        <dbReference type="EMBL" id="JAV89267.1"/>
    </source>
</evidence>
<evidence type="ECO:0000259" key="12">
    <source>
        <dbReference type="SMART" id="SM01284"/>
    </source>
</evidence>
<evidence type="ECO:0000256" key="9">
    <source>
        <dbReference type="ARBA" id="ARBA00022946"/>
    </source>
</evidence>
<comment type="similarity">
    <text evidence="4">Belongs to the ECSIT family.</text>
</comment>
<protein>
    <recommendedName>
        <fullName evidence="5">Evolutionarily conserved signaling intermediate in Toll pathway, mitochondrial</fullName>
    </recommendedName>
</protein>
<keyword evidence="11" id="KW-0539">Nucleus</keyword>
<evidence type="ECO:0000256" key="5">
    <source>
        <dbReference type="ARBA" id="ARBA00019998"/>
    </source>
</evidence>
<evidence type="ECO:0000256" key="3">
    <source>
        <dbReference type="ARBA" id="ARBA00004496"/>
    </source>
</evidence>
<evidence type="ECO:0000256" key="6">
    <source>
        <dbReference type="ARBA" id="ARBA00022490"/>
    </source>
</evidence>
<keyword evidence="7" id="KW-0399">Innate immunity</keyword>
<accession>A0A1Y1N150</accession>
<keyword evidence="9" id="KW-0809">Transit peptide</keyword>
<evidence type="ECO:0000256" key="10">
    <source>
        <dbReference type="ARBA" id="ARBA00023128"/>
    </source>
</evidence>
<dbReference type="PANTHER" id="PTHR13113:SF1">
    <property type="entry name" value="EVOLUTIONARILY CONSERVED SIGNALING INTERMEDIATE IN TOLL PATHWAY, MITOCHONDRIAL"/>
    <property type="match status" value="1"/>
</dbReference>
<evidence type="ECO:0000256" key="8">
    <source>
        <dbReference type="ARBA" id="ARBA00022859"/>
    </source>
</evidence>
<dbReference type="GO" id="GO:0005739">
    <property type="term" value="C:mitochondrion"/>
    <property type="evidence" value="ECO:0007669"/>
    <property type="project" value="UniProtKB-SubCell"/>
</dbReference>
<name>A0A1Y1N150_PHOPY</name>
<dbReference type="PANTHER" id="PTHR13113">
    <property type="entry name" value="ECSIT EVOLUTIONARILY CONSERVED SIGNALING INTERMEDIATE IN TOLL PATHWAYS"/>
    <property type="match status" value="1"/>
</dbReference>
<feature type="domain" description="ECSIT C-terminal" evidence="12">
    <location>
        <begin position="242"/>
        <end position="366"/>
    </location>
</feature>
<dbReference type="AlphaFoldDB" id="A0A1Y1N150"/>
<dbReference type="Pfam" id="PF06239">
    <property type="entry name" value="ECSIT_N"/>
    <property type="match status" value="1"/>
</dbReference>
<dbReference type="Pfam" id="PF14784">
    <property type="entry name" value="ECSIT_C"/>
    <property type="match status" value="1"/>
</dbReference>
<dbReference type="EMBL" id="GEZM01020452">
    <property type="protein sequence ID" value="JAV89267.1"/>
    <property type="molecule type" value="Transcribed_RNA"/>
</dbReference>
<dbReference type="InterPro" id="IPR029342">
    <property type="entry name" value="ECIST_C"/>
</dbReference>
<proteinExistence type="inferred from homology"/>
<organism evidence="13">
    <name type="scientific">Photinus pyralis</name>
    <name type="common">Common eastern firefly</name>
    <name type="synonym">Lampyris pyralis</name>
    <dbReference type="NCBI Taxonomy" id="7054"/>
    <lineage>
        <taxon>Eukaryota</taxon>
        <taxon>Metazoa</taxon>
        <taxon>Ecdysozoa</taxon>
        <taxon>Arthropoda</taxon>
        <taxon>Hexapoda</taxon>
        <taxon>Insecta</taxon>
        <taxon>Pterygota</taxon>
        <taxon>Neoptera</taxon>
        <taxon>Endopterygota</taxon>
        <taxon>Coleoptera</taxon>
        <taxon>Polyphaga</taxon>
        <taxon>Elateriformia</taxon>
        <taxon>Elateroidea</taxon>
        <taxon>Lampyridae</taxon>
        <taxon>Lampyrinae</taxon>
        <taxon>Photinus</taxon>
    </lineage>
</organism>
<evidence type="ECO:0000256" key="7">
    <source>
        <dbReference type="ARBA" id="ARBA00022588"/>
    </source>
</evidence>
<keyword evidence="10" id="KW-0496">Mitochondrion</keyword>
<comment type="subcellular location">
    <subcellularLocation>
        <location evidence="3">Cytoplasm</location>
    </subcellularLocation>
    <subcellularLocation>
        <location evidence="2">Mitochondrion</location>
    </subcellularLocation>
    <subcellularLocation>
        <location evidence="1">Nucleus</location>
    </subcellularLocation>
</comment>
<dbReference type="InterPro" id="IPR046448">
    <property type="entry name" value="ECSIT_N"/>
</dbReference>
<evidence type="ECO:0000256" key="1">
    <source>
        <dbReference type="ARBA" id="ARBA00004123"/>
    </source>
</evidence>
<dbReference type="GO" id="GO:0005634">
    <property type="term" value="C:nucleus"/>
    <property type="evidence" value="ECO:0007669"/>
    <property type="project" value="UniProtKB-SubCell"/>
</dbReference>